<dbReference type="Pfam" id="PF00002">
    <property type="entry name" value="7tm_2"/>
    <property type="match status" value="2"/>
</dbReference>
<feature type="domain" description="GAIN-B" evidence="7">
    <location>
        <begin position="802"/>
        <end position="970"/>
    </location>
</feature>
<dbReference type="InterPro" id="IPR057244">
    <property type="entry name" value="GAIN_B"/>
</dbReference>
<comment type="caution">
    <text evidence="9">The sequence shown here is derived from an EMBL/GenBank/DDBJ whole genome shotgun (WGS) entry which is preliminary data.</text>
</comment>
<feature type="transmembrane region" description="Helical" evidence="6">
    <location>
        <begin position="1571"/>
        <end position="1604"/>
    </location>
</feature>
<feature type="transmembrane region" description="Helical" evidence="6">
    <location>
        <begin position="1083"/>
        <end position="1103"/>
    </location>
</feature>
<feature type="transmembrane region" description="Helical" evidence="6">
    <location>
        <begin position="1513"/>
        <end position="1535"/>
    </location>
</feature>
<comment type="subcellular location">
    <subcellularLocation>
        <location evidence="1">Membrane</location>
        <topology evidence="1">Multi-pass membrane protein</topology>
    </subcellularLocation>
</comment>
<dbReference type="Gene3D" id="2.60.220.50">
    <property type="match status" value="4"/>
</dbReference>
<protein>
    <submittedName>
        <fullName evidence="9">Uncharacterized protein</fullName>
    </submittedName>
</protein>
<organism evidence="9 10">
    <name type="scientific">Hemibagrus wyckioides</name>
    <dbReference type="NCBI Taxonomy" id="337641"/>
    <lineage>
        <taxon>Eukaryota</taxon>
        <taxon>Metazoa</taxon>
        <taxon>Chordata</taxon>
        <taxon>Craniata</taxon>
        <taxon>Vertebrata</taxon>
        <taxon>Euteleostomi</taxon>
        <taxon>Actinopterygii</taxon>
        <taxon>Neopterygii</taxon>
        <taxon>Teleostei</taxon>
        <taxon>Ostariophysi</taxon>
        <taxon>Siluriformes</taxon>
        <taxon>Bagridae</taxon>
        <taxon>Hemibagrus</taxon>
    </lineage>
</organism>
<name>A0A9D3NU24_9TELE</name>
<feature type="transmembrane region" description="Helical" evidence="6">
    <location>
        <begin position="1616"/>
        <end position="1640"/>
    </location>
</feature>
<sequence>MGSFTDLENFNSNNAVICSYDHMTPFAVLLVDMNVTQIDSQQWKILSTISYIGCGLSSFFSAVTIFLYTFMKGAITDRNPATEMSPYFQLSCLGSGHDFAERTADMKPLYFLVLLIFGAVPNDGCNATEEQMGKTNITCNVTTCESAETLAFIPNMDVTSRTKLQKTCRTSDKYIRAEKYYIHQLINLCFEGPNTTYDYENFKMTVVKMNMMNATDGRLVKISAPKLSDDDPPIDIFIPSEPFLNISVEQYKLGIVTYPSAQQFINDPNIQLKSKVIRVESFGCEIKNLSSQLVINFPVNSSEIIRGNYKLSCRFFDETVHRWKEVRSDTNLENSNNTVNCSYNHMALFAVFQKRTCNSHIDENIFHFNSIELKFEENLTALLCTWGGSQCYVECTSVNLTANITAVKNVTSLTNTTTGQNITQLDIRMGERSTTCNVTKCESSEMSTFINTMDLTRLIKAQKMCNKPFTSEVYLKKEKEYIDQQINFPCEGSSCTYHHENFTMTVFKMKELQSNMDYGRVKMSAPKWSDQDLPIDVFFPDESFNRSNEDFRVGIVRYGSAEKFNNNSNTELKSQVIRVEIVGNERKNLTKELVIIFPVSNIIENDERYNLSCMFYDDEEHKWDTMGSFTKLNFTSKTVNCSYNHMTPFAVFQKENRPCITHTVNTTQCLLTYDHEELNIHENLTTLLCTWGDSQCYVECTSVNCTTNTTGVKNLQNQSISALSMRLFFNINEQSVTCNVTKCDFDEINALIRTSSSSQNLRDLKRTGWIYKMCVKLASDSRFKNTYISAEKKYIDFLIASPFDGTSKNYDLEEFNMTVFKMNTTDLGLVQISAPTVPTNRLPLEVFVPTEAFKNVPVKQHRVGIVTYPSATQFMDSDTQIKSKVIRVEAAGHDITDLSTRLAINFTLNYNEKIPENYTLSCQFYNEKVYHWEKTGSFTDLENFNSSNTVNCSYDHMTPFAVLLAKPDLDAKQWKILSAVSYIGCSLSSFFSAVTIFLYTFMKTSDRDTSIRIHVSLSVAVFLLNTSFLFTEWAATWPEPGACVFIAVIIQYSLLSCFSWMAIEALHLYLLLIKVFNTYIKLYTIKLSLFGWGVPAVLVGGSLCVYKSTHFYGTREIKFIDTNETTEFCWIVDDHFLYGMNITYFSITFLFNTSILVAVTRQIFKLRCLNVRGKKPLSRKDICTVLGLTLLLGMTWGLAFFMSGHTNYPILYLFCICNTLQGLFLFLWFYSTMKRNRKLVTRSSTMSEPISAPVKNIETADMILPFILLLHFGASSDGDKNLSKGMTATVSKSSTIQQMSIQTPQTDVCTCNQKEGKNKDKIHGEIKQNFSGPTKTCDYKNFTMTVVKMNMMNNAMDNRRVKISAPKMYDNDSDIDVFVPIEPFLNVPDDQVRVSVVRYRSPPQFIINSSIILKSPVILVEVVEREIKDLSNLLVINFTVNSGEITKNQTLSCQFFNETELVWNDTGSFTNLDNYKSNNIVSCSYDHMTPFAVLLVSTDETPMNLQQWNTLSYISYIGCSLSAFFSVVTIFLYTFKKTSGRDTSLRIHVSLSAAVFLLNISFLFSEWAARSLGACVFIAAIIHYSLLSCFSWMAIEALHLYLLLIKVFNTCIKHYMIKLSLLGWGVPAVLVGGSLCVYGIKPFYGTKTIQFSNTSATNKFCWIIDDRLFYGMTITYFSITFLFNMCILVAVMHQIWKLKGGNVRGSNLTSCKDICTVLGLAFLLGVTWSLAFFTSGYTNYPILYLFCICNTLQGLFLFLWVYRTMKRNRCLETRASTVSEQTLAS</sequence>
<gene>
    <name evidence="9" type="ORF">KOW79_008889</name>
</gene>
<dbReference type="SMART" id="SM00303">
    <property type="entry name" value="GPS"/>
    <property type="match status" value="4"/>
</dbReference>
<reference evidence="9 10" key="1">
    <citation type="submission" date="2021-06" db="EMBL/GenBank/DDBJ databases">
        <title>Chromosome-level genome assembly of the red-tail catfish (Hemibagrus wyckioides).</title>
        <authorList>
            <person name="Shao F."/>
        </authorList>
    </citation>
    <scope>NUCLEOTIDE SEQUENCE [LARGE SCALE GENOMIC DNA]</scope>
    <source>
        <strain evidence="9">EC202008001</strain>
        <tissue evidence="9">Blood</tissue>
    </source>
</reference>
<evidence type="ECO:0000313" key="10">
    <source>
        <dbReference type="Proteomes" id="UP000824219"/>
    </source>
</evidence>
<accession>A0A9D3NU24</accession>
<feature type="transmembrane region" description="Helical" evidence="6">
    <location>
        <begin position="49"/>
        <end position="71"/>
    </location>
</feature>
<dbReference type="GO" id="GO:0004930">
    <property type="term" value="F:G protein-coupled receptor activity"/>
    <property type="evidence" value="ECO:0007669"/>
    <property type="project" value="InterPro"/>
</dbReference>
<dbReference type="PANTHER" id="PTHR12011">
    <property type="entry name" value="ADHESION G-PROTEIN COUPLED RECEPTOR"/>
    <property type="match status" value="1"/>
</dbReference>
<keyword evidence="4 6" id="KW-0472">Membrane</keyword>
<evidence type="ECO:0000256" key="4">
    <source>
        <dbReference type="ARBA" id="ARBA00023136"/>
    </source>
</evidence>
<dbReference type="Gene3D" id="1.20.1070.10">
    <property type="entry name" value="Rhodopsin 7-helix transmembrane proteins"/>
    <property type="match status" value="2"/>
</dbReference>
<feature type="transmembrane region" description="Helical" evidence="6">
    <location>
        <begin position="1045"/>
        <end position="1071"/>
    </location>
</feature>
<dbReference type="PROSITE" id="PS50221">
    <property type="entry name" value="GAIN_B"/>
    <property type="match status" value="3"/>
</dbReference>
<dbReference type="InterPro" id="IPR000203">
    <property type="entry name" value="GPS"/>
</dbReference>
<dbReference type="PROSITE" id="PS50261">
    <property type="entry name" value="G_PROTEIN_RECEP_F2_4"/>
    <property type="match status" value="2"/>
</dbReference>
<feature type="transmembrane region" description="Helical" evidence="6">
    <location>
        <begin position="1547"/>
        <end position="1565"/>
    </location>
</feature>
<keyword evidence="3 6" id="KW-1133">Transmembrane helix</keyword>
<dbReference type="Proteomes" id="UP000824219">
    <property type="component" value="Linkage Group LG10"/>
</dbReference>
<feature type="transmembrane region" description="Helical" evidence="6">
    <location>
        <begin position="1742"/>
        <end position="1762"/>
    </location>
</feature>
<dbReference type="Pfam" id="PF01825">
    <property type="entry name" value="GPS"/>
    <property type="match status" value="1"/>
</dbReference>
<feature type="transmembrane region" description="Helical" evidence="6">
    <location>
        <begin position="1714"/>
        <end position="1736"/>
    </location>
</feature>
<feature type="domain" description="G-protein coupled receptors family 2 profile 2" evidence="8">
    <location>
        <begin position="977"/>
        <end position="1233"/>
    </location>
</feature>
<feature type="transmembrane region" description="Helical" evidence="6">
    <location>
        <begin position="1668"/>
        <end position="1693"/>
    </location>
</feature>
<keyword evidence="10" id="KW-1185">Reference proteome</keyword>
<evidence type="ECO:0000256" key="6">
    <source>
        <dbReference type="SAM" id="Phobius"/>
    </source>
</evidence>
<feature type="transmembrane region" description="Helical" evidence="6">
    <location>
        <begin position="1142"/>
        <end position="1164"/>
    </location>
</feature>
<dbReference type="GO" id="GO:0007189">
    <property type="term" value="P:adenylate cyclase-activating G protein-coupled receptor signaling pathway"/>
    <property type="evidence" value="ECO:0007669"/>
    <property type="project" value="TreeGrafter"/>
</dbReference>
<feature type="domain" description="G-protein coupled receptors family 2 profile 2" evidence="8">
    <location>
        <begin position="1511"/>
        <end position="1765"/>
    </location>
</feature>
<dbReference type="OrthoDB" id="283575at2759"/>
<dbReference type="InterPro" id="IPR000832">
    <property type="entry name" value="GPCR_2_secretin-like"/>
</dbReference>
<evidence type="ECO:0000256" key="1">
    <source>
        <dbReference type="ARBA" id="ARBA00004141"/>
    </source>
</evidence>
<proteinExistence type="predicted"/>
<evidence type="ECO:0000313" key="9">
    <source>
        <dbReference type="EMBL" id="KAG7327283.1"/>
    </source>
</evidence>
<evidence type="ECO:0000256" key="3">
    <source>
        <dbReference type="ARBA" id="ARBA00022989"/>
    </source>
</evidence>
<feature type="transmembrane region" description="Helical" evidence="6">
    <location>
        <begin position="1210"/>
        <end position="1230"/>
    </location>
</feature>
<dbReference type="GO" id="GO:0007166">
    <property type="term" value="P:cell surface receptor signaling pathway"/>
    <property type="evidence" value="ECO:0007669"/>
    <property type="project" value="InterPro"/>
</dbReference>
<keyword evidence="2 6" id="KW-0812">Transmembrane</keyword>
<dbReference type="GO" id="GO:0005886">
    <property type="term" value="C:plasma membrane"/>
    <property type="evidence" value="ECO:0007669"/>
    <property type="project" value="TreeGrafter"/>
</dbReference>
<feature type="transmembrane region" description="Helical" evidence="6">
    <location>
        <begin position="1185"/>
        <end position="1204"/>
    </location>
</feature>
<evidence type="ECO:0000259" key="7">
    <source>
        <dbReference type="PROSITE" id="PS50221"/>
    </source>
</evidence>
<dbReference type="InterPro" id="IPR017981">
    <property type="entry name" value="GPCR_2-like_7TM"/>
</dbReference>
<feature type="domain" description="GAIN-B" evidence="7">
    <location>
        <begin position="493"/>
        <end position="659"/>
    </location>
</feature>
<feature type="domain" description="GAIN-B" evidence="7">
    <location>
        <begin position="1338"/>
        <end position="1501"/>
    </location>
</feature>
<evidence type="ECO:0000256" key="2">
    <source>
        <dbReference type="ARBA" id="ARBA00022692"/>
    </source>
</evidence>
<evidence type="ECO:0000256" key="5">
    <source>
        <dbReference type="ARBA" id="ARBA00023157"/>
    </source>
</evidence>
<feature type="transmembrane region" description="Helical" evidence="6">
    <location>
        <begin position="979"/>
        <end position="1001"/>
    </location>
</feature>
<feature type="transmembrane region" description="Helical" evidence="6">
    <location>
        <begin position="1013"/>
        <end position="1033"/>
    </location>
</feature>
<keyword evidence="5" id="KW-1015">Disulfide bond</keyword>
<dbReference type="PANTHER" id="PTHR12011:SF454">
    <property type="entry name" value="ADHESION G-PROTEIN COUPLED RECEPTOR G5-LIKE"/>
    <property type="match status" value="1"/>
</dbReference>
<dbReference type="EMBL" id="JAHKSW010000010">
    <property type="protein sequence ID" value="KAG7327283.1"/>
    <property type="molecule type" value="Genomic_DNA"/>
</dbReference>
<dbReference type="InterPro" id="IPR046338">
    <property type="entry name" value="GAIN_dom_sf"/>
</dbReference>
<evidence type="ECO:0000259" key="8">
    <source>
        <dbReference type="PROSITE" id="PS50261"/>
    </source>
</evidence>